<proteinExistence type="inferred from homology"/>
<dbReference type="Proteomes" id="UP000026961">
    <property type="component" value="Chromosome 1"/>
</dbReference>
<reference evidence="4" key="3">
    <citation type="submission" date="2018-05" db="EMBL/GenBank/DDBJ databases">
        <title>OgluRS3 (Oryza glumaepatula Reference Sequence Version 3).</title>
        <authorList>
            <person name="Zhang J."/>
            <person name="Kudrna D."/>
            <person name="Lee S."/>
            <person name="Talag J."/>
            <person name="Welchert J."/>
            <person name="Wing R.A."/>
        </authorList>
    </citation>
    <scope>NUCLEOTIDE SEQUENCE [LARGE SCALE GENOMIC DNA]</scope>
</reference>
<dbReference type="AlphaFoldDB" id="A0A0D9Y617"/>
<feature type="signal peptide" evidence="3">
    <location>
        <begin position="1"/>
        <end position="23"/>
    </location>
</feature>
<dbReference type="Pfam" id="PF04885">
    <property type="entry name" value="Stig1"/>
    <property type="match status" value="1"/>
</dbReference>
<reference evidence="4" key="1">
    <citation type="submission" date="2013-08" db="EMBL/GenBank/DDBJ databases">
        <title>Oryza genome evolution.</title>
        <authorList>
            <person name="Wing R.A."/>
            <person name="Panaud O."/>
            <person name="Oliveira A.C."/>
        </authorList>
    </citation>
    <scope>NUCLEOTIDE SEQUENCE</scope>
</reference>
<dbReference type="HOGENOM" id="CLU_111795_2_0_1"/>
<protein>
    <recommendedName>
        <fullName evidence="6">4Fe-4S ferredoxin-type domain-containing protein</fullName>
    </recommendedName>
</protein>
<organism evidence="4">
    <name type="scientific">Oryza glumipatula</name>
    <dbReference type="NCBI Taxonomy" id="40148"/>
    <lineage>
        <taxon>Eukaryota</taxon>
        <taxon>Viridiplantae</taxon>
        <taxon>Streptophyta</taxon>
        <taxon>Embryophyta</taxon>
        <taxon>Tracheophyta</taxon>
        <taxon>Spermatophyta</taxon>
        <taxon>Magnoliopsida</taxon>
        <taxon>Liliopsida</taxon>
        <taxon>Poales</taxon>
        <taxon>Poaceae</taxon>
        <taxon>BOP clade</taxon>
        <taxon>Oryzoideae</taxon>
        <taxon>Oryzeae</taxon>
        <taxon>Oryzinae</taxon>
        <taxon>Oryza</taxon>
    </lineage>
</organism>
<name>A0A0D9Y617_9ORYZ</name>
<dbReference type="Gramene" id="OGLUM01G10680.1">
    <property type="protein sequence ID" value="OGLUM01G10680.1"/>
    <property type="gene ID" value="OGLUM01G10680"/>
</dbReference>
<dbReference type="eggNOG" id="ENOG502S1NG">
    <property type="taxonomic scope" value="Eukaryota"/>
</dbReference>
<accession>A0A0D9Y617</accession>
<feature type="chain" id="PRO_5002351167" description="4Fe-4S ferredoxin-type domain-containing protein" evidence="3">
    <location>
        <begin position="24"/>
        <end position="135"/>
    </location>
</feature>
<evidence type="ECO:0000313" key="4">
    <source>
        <dbReference type="EnsemblPlants" id="OGLUM01G10680.1"/>
    </source>
</evidence>
<dbReference type="PANTHER" id="PTHR33227">
    <property type="entry name" value="STIGMA-SPECIFIC STIG1-LIKE PROTEIN 3"/>
    <property type="match status" value="1"/>
</dbReference>
<keyword evidence="2 3" id="KW-0732">Signal</keyword>
<evidence type="ECO:0000256" key="2">
    <source>
        <dbReference type="ARBA" id="ARBA00022729"/>
    </source>
</evidence>
<evidence type="ECO:0000313" key="5">
    <source>
        <dbReference type="Proteomes" id="UP000026961"/>
    </source>
</evidence>
<dbReference type="PANTHER" id="PTHR33227:SF54">
    <property type="entry name" value="PROTEIN STIG1"/>
    <property type="match status" value="1"/>
</dbReference>
<keyword evidence="5" id="KW-1185">Reference proteome</keyword>
<evidence type="ECO:0008006" key="6">
    <source>
        <dbReference type="Google" id="ProtNLM"/>
    </source>
</evidence>
<evidence type="ECO:0000256" key="3">
    <source>
        <dbReference type="SAM" id="SignalP"/>
    </source>
</evidence>
<evidence type="ECO:0000256" key="1">
    <source>
        <dbReference type="ARBA" id="ARBA00006010"/>
    </source>
</evidence>
<sequence>MRTAAVLLMALALTLAAAGTGTGAELETAAIRRRQSRFLASAKNSPPLSYYDCKRKPPSVCLEPGSPGATCCKGACVDTGSSFAHCGSCNHVCKYGETCCGGHCVDLLSDRKNCGDCFVRCPSKKCSFGLCDYAG</sequence>
<dbReference type="InterPro" id="IPR006969">
    <property type="entry name" value="Stig-like"/>
</dbReference>
<dbReference type="STRING" id="40148.A0A0D9Y617"/>
<reference evidence="4" key="2">
    <citation type="submission" date="2015-04" db="UniProtKB">
        <authorList>
            <consortium name="EnsemblPlants"/>
        </authorList>
    </citation>
    <scope>IDENTIFICATION</scope>
</reference>
<dbReference type="EnsemblPlants" id="OGLUM01G10680.1">
    <property type="protein sequence ID" value="OGLUM01G10680.1"/>
    <property type="gene ID" value="OGLUM01G10680"/>
</dbReference>
<comment type="similarity">
    <text evidence="1">Belongs to the STIG1 family.</text>
</comment>